<evidence type="ECO:0000256" key="1">
    <source>
        <dbReference type="SAM" id="Phobius"/>
    </source>
</evidence>
<feature type="transmembrane region" description="Helical" evidence="1">
    <location>
        <begin position="210"/>
        <end position="229"/>
    </location>
</feature>
<dbReference type="RefSeq" id="WP_113891353.1">
    <property type="nucleotide sequence ID" value="NZ_QNRK01000027.1"/>
</dbReference>
<keyword evidence="1" id="KW-1133">Transmembrane helix</keyword>
<organism evidence="2 3">
    <name type="scientific">Roseiarcus fermentans</name>
    <dbReference type="NCBI Taxonomy" id="1473586"/>
    <lineage>
        <taxon>Bacteria</taxon>
        <taxon>Pseudomonadati</taxon>
        <taxon>Pseudomonadota</taxon>
        <taxon>Alphaproteobacteria</taxon>
        <taxon>Hyphomicrobiales</taxon>
        <taxon>Roseiarcaceae</taxon>
        <taxon>Roseiarcus</taxon>
    </lineage>
</organism>
<keyword evidence="3" id="KW-1185">Reference proteome</keyword>
<dbReference type="Proteomes" id="UP000253529">
    <property type="component" value="Unassembled WGS sequence"/>
</dbReference>
<protein>
    <recommendedName>
        <fullName evidence="4">DUF4239 domain-containing protein</fullName>
    </recommendedName>
</protein>
<dbReference type="AlphaFoldDB" id="A0A366EYF9"/>
<keyword evidence="1" id="KW-0472">Membrane</keyword>
<dbReference type="OrthoDB" id="4760162at2"/>
<evidence type="ECO:0008006" key="4">
    <source>
        <dbReference type="Google" id="ProtNLM"/>
    </source>
</evidence>
<feature type="transmembrane region" description="Helical" evidence="1">
    <location>
        <begin position="181"/>
        <end position="203"/>
    </location>
</feature>
<evidence type="ECO:0000313" key="2">
    <source>
        <dbReference type="EMBL" id="RBP07433.1"/>
    </source>
</evidence>
<name>A0A366EYF9_9HYPH</name>
<dbReference type="Pfam" id="PF14023">
    <property type="entry name" value="Bestrophin-like"/>
    <property type="match status" value="1"/>
</dbReference>
<reference evidence="2 3" key="1">
    <citation type="submission" date="2018-06" db="EMBL/GenBank/DDBJ databases">
        <title>Genomic Encyclopedia of Type Strains, Phase IV (KMG-IV): sequencing the most valuable type-strain genomes for metagenomic binning, comparative biology and taxonomic classification.</title>
        <authorList>
            <person name="Goeker M."/>
        </authorList>
    </citation>
    <scope>NUCLEOTIDE SEQUENCE [LARGE SCALE GENOMIC DNA]</scope>
    <source>
        <strain evidence="2 3">DSM 24875</strain>
    </source>
</reference>
<gene>
    <name evidence="2" type="ORF">DFR50_12778</name>
</gene>
<dbReference type="InterPro" id="IPR025333">
    <property type="entry name" value="DUF4239"/>
</dbReference>
<feature type="transmembrane region" description="Helical" evidence="1">
    <location>
        <begin position="6"/>
        <end position="28"/>
    </location>
</feature>
<dbReference type="EMBL" id="QNRK01000027">
    <property type="protein sequence ID" value="RBP07433.1"/>
    <property type="molecule type" value="Genomic_DNA"/>
</dbReference>
<feature type="transmembrane region" description="Helical" evidence="1">
    <location>
        <begin position="40"/>
        <end position="64"/>
    </location>
</feature>
<evidence type="ECO:0000313" key="3">
    <source>
        <dbReference type="Proteomes" id="UP000253529"/>
    </source>
</evidence>
<accession>A0A366EYF9</accession>
<proteinExistence type="predicted"/>
<sequence>MSSEKLAFAIAIAVFAGGSIGLILQRVLPERHTTGGPRDMIGAVVGLLTLLSALVLGLLIWTAYGVYAGQNTAIQTLAARVLQFDLALADYGPDANPIRLALRDGVGKSIDEIWSADDTDANFVANNFAAALRNLRLREAALNALHPTNVAQTQALAEAKAAGDAMGQARLQMSFALSAPISYPLVLTVVVWTFFLFLGYGLMSKGSVTAVLGVLTGAAAIASAFYLIIELSSPYSGLFQTSPAPLEQVLAVMGKE</sequence>
<keyword evidence="1" id="KW-0812">Transmembrane</keyword>
<comment type="caution">
    <text evidence="2">The sequence shown here is derived from an EMBL/GenBank/DDBJ whole genome shotgun (WGS) entry which is preliminary data.</text>
</comment>